<protein>
    <submittedName>
        <fullName evidence="2">DNA-3-methyladenine glycosylase I</fullName>
        <ecNumber evidence="2">3.2.2.20</ecNumber>
    </submittedName>
</protein>
<organism evidence="2 3">
    <name type="scientific">Ligilactobacillus saerimneri</name>
    <dbReference type="NCBI Taxonomy" id="228229"/>
    <lineage>
        <taxon>Bacteria</taxon>
        <taxon>Bacillati</taxon>
        <taxon>Bacillota</taxon>
        <taxon>Bacilli</taxon>
        <taxon>Lactobacillales</taxon>
        <taxon>Lactobacillaceae</taxon>
        <taxon>Ligilactobacillus</taxon>
    </lineage>
</organism>
<dbReference type="EMBL" id="CP047418">
    <property type="protein sequence ID" value="QLL78133.1"/>
    <property type="molecule type" value="Genomic_DNA"/>
</dbReference>
<dbReference type="SUPFAM" id="SSF48150">
    <property type="entry name" value="DNA-glycosylase"/>
    <property type="match status" value="1"/>
</dbReference>
<dbReference type="GO" id="GO:0008725">
    <property type="term" value="F:DNA-3-methyladenine glycosylase activity"/>
    <property type="evidence" value="ECO:0007669"/>
    <property type="project" value="UniProtKB-EC"/>
</dbReference>
<dbReference type="KEGG" id="lsw:GTO87_05680"/>
<sequence>MKCAWAYDTTPMMRAYHDDEWGNPQHDDQRLFELLSLEIFQAGLSWQTILQKRPALWQAFAAFDIDRVAAFGPLDVDRLVADSTIIRNRRKILAVINNAQVCQQIQREQSLDEYFWRMVGGEPIINHWRSPAEVPAQTALAQTISQVMKKRGFKFVGPKIIYSFMQASGMVNDHLDGCSRKFHHD</sequence>
<dbReference type="PANTHER" id="PTHR30037">
    <property type="entry name" value="DNA-3-METHYLADENINE GLYCOSYLASE 1"/>
    <property type="match status" value="1"/>
</dbReference>
<keyword evidence="1" id="KW-0862">Zinc</keyword>
<dbReference type="AlphaFoldDB" id="A0A7H9EK93"/>
<dbReference type="PANTHER" id="PTHR30037:SF4">
    <property type="entry name" value="DNA-3-METHYLADENINE GLYCOSYLASE I"/>
    <property type="match status" value="1"/>
</dbReference>
<dbReference type="GO" id="GO:0046872">
    <property type="term" value="F:metal ion binding"/>
    <property type="evidence" value="ECO:0007669"/>
    <property type="project" value="UniProtKB-KW"/>
</dbReference>
<evidence type="ECO:0000313" key="3">
    <source>
        <dbReference type="Proteomes" id="UP000510886"/>
    </source>
</evidence>
<keyword evidence="2" id="KW-0326">Glycosidase</keyword>
<dbReference type="Pfam" id="PF03352">
    <property type="entry name" value="Adenine_glyco"/>
    <property type="match status" value="1"/>
</dbReference>
<name>A0A7H9EK93_9LACO</name>
<feature type="binding site" evidence="1">
    <location>
        <position position="17"/>
    </location>
    <ligand>
        <name>Zn(2+)</name>
        <dbReference type="ChEBI" id="CHEBI:29105"/>
    </ligand>
</feature>
<accession>A0A7H9EK93</accession>
<dbReference type="InterPro" id="IPR052891">
    <property type="entry name" value="DNA-3mA_glycosylase"/>
</dbReference>
<feature type="binding site" evidence="1">
    <location>
        <position position="3"/>
    </location>
    <ligand>
        <name>Zn(2+)</name>
        <dbReference type="ChEBI" id="CHEBI:29105"/>
    </ligand>
</feature>
<dbReference type="InterPro" id="IPR005019">
    <property type="entry name" value="Adenine_glyco"/>
</dbReference>
<dbReference type="EC" id="3.2.2.20" evidence="2"/>
<reference evidence="2 3" key="1">
    <citation type="submission" date="2020-01" db="EMBL/GenBank/DDBJ databases">
        <title>Complete and circular genome sequences of six lactobacillus isolates from horses.</title>
        <authorList>
            <person name="Hassan H.M."/>
        </authorList>
    </citation>
    <scope>NUCLEOTIDE SEQUENCE [LARGE SCALE GENOMIC DNA]</scope>
    <source>
        <strain evidence="2 3">1A</strain>
    </source>
</reference>
<dbReference type="Gene3D" id="1.10.340.30">
    <property type="entry name" value="Hypothetical protein, domain 2"/>
    <property type="match status" value="1"/>
</dbReference>
<dbReference type="Proteomes" id="UP000510886">
    <property type="component" value="Chromosome"/>
</dbReference>
<dbReference type="InterPro" id="IPR011257">
    <property type="entry name" value="DNA_glycosylase"/>
</dbReference>
<feature type="binding site" evidence="1">
    <location>
        <position position="178"/>
    </location>
    <ligand>
        <name>Zn(2+)</name>
        <dbReference type="ChEBI" id="CHEBI:29105"/>
    </ligand>
</feature>
<evidence type="ECO:0000256" key="1">
    <source>
        <dbReference type="PIRSR" id="PIRSR605019-1"/>
    </source>
</evidence>
<feature type="binding site" evidence="1">
    <location>
        <position position="174"/>
    </location>
    <ligand>
        <name>Zn(2+)</name>
        <dbReference type="ChEBI" id="CHEBI:29105"/>
    </ligand>
</feature>
<proteinExistence type="predicted"/>
<keyword evidence="1" id="KW-0479">Metal-binding</keyword>
<dbReference type="RefSeq" id="WP_180848429.1">
    <property type="nucleotide sequence ID" value="NZ_CP047418.1"/>
</dbReference>
<evidence type="ECO:0000313" key="2">
    <source>
        <dbReference type="EMBL" id="QLL78133.1"/>
    </source>
</evidence>
<dbReference type="GO" id="GO:0006284">
    <property type="term" value="P:base-excision repair"/>
    <property type="evidence" value="ECO:0007669"/>
    <property type="project" value="InterPro"/>
</dbReference>
<keyword evidence="2" id="KW-0378">Hydrolase</keyword>
<gene>
    <name evidence="2" type="ORF">GTO87_05680</name>
</gene>